<dbReference type="HAMAP" id="MF_01077">
    <property type="entry name" value="RimP"/>
    <property type="match status" value="1"/>
</dbReference>
<accession>A0ABY7QV59</accession>
<organism evidence="6 7">
    <name type="scientific">Peptoniphilus equinus</name>
    <dbReference type="NCBI Taxonomy" id="3016343"/>
    <lineage>
        <taxon>Bacteria</taxon>
        <taxon>Bacillati</taxon>
        <taxon>Bacillota</taxon>
        <taxon>Tissierellia</taxon>
        <taxon>Tissierellales</taxon>
        <taxon>Peptoniphilaceae</taxon>
        <taxon>Peptoniphilus</taxon>
    </lineage>
</organism>
<keyword evidence="7" id="KW-1185">Reference proteome</keyword>
<dbReference type="InterPro" id="IPR028998">
    <property type="entry name" value="RimP_C"/>
</dbReference>
<protein>
    <recommendedName>
        <fullName evidence="3">Ribosome maturation factor RimP</fullName>
    </recommendedName>
</protein>
<dbReference type="Gene3D" id="3.30.300.70">
    <property type="entry name" value="RimP-like superfamily, N-terminal"/>
    <property type="match status" value="1"/>
</dbReference>
<evidence type="ECO:0000259" key="5">
    <source>
        <dbReference type="Pfam" id="PF17384"/>
    </source>
</evidence>
<evidence type="ECO:0000256" key="2">
    <source>
        <dbReference type="ARBA" id="ARBA00022517"/>
    </source>
</evidence>
<dbReference type="InterPro" id="IPR035956">
    <property type="entry name" value="RimP_N_sf"/>
</dbReference>
<dbReference type="RefSeq" id="WP_271192200.1">
    <property type="nucleotide sequence ID" value="NZ_CP115667.1"/>
</dbReference>
<comment type="subcellular location">
    <subcellularLocation>
        <location evidence="3">Cytoplasm</location>
    </subcellularLocation>
</comment>
<dbReference type="PANTHER" id="PTHR33867:SF1">
    <property type="entry name" value="RIBOSOME MATURATION FACTOR RIMP"/>
    <property type="match status" value="1"/>
</dbReference>
<evidence type="ECO:0000259" key="4">
    <source>
        <dbReference type="Pfam" id="PF02576"/>
    </source>
</evidence>
<dbReference type="Pfam" id="PF02576">
    <property type="entry name" value="RimP_N"/>
    <property type="match status" value="1"/>
</dbReference>
<dbReference type="CDD" id="cd01734">
    <property type="entry name" value="YlxS_C"/>
    <property type="match status" value="1"/>
</dbReference>
<dbReference type="EMBL" id="CP115667">
    <property type="protein sequence ID" value="WBW50675.1"/>
    <property type="molecule type" value="Genomic_DNA"/>
</dbReference>
<dbReference type="InterPro" id="IPR036847">
    <property type="entry name" value="RimP_C_sf"/>
</dbReference>
<evidence type="ECO:0000256" key="1">
    <source>
        <dbReference type="ARBA" id="ARBA00022490"/>
    </source>
</evidence>
<comment type="similarity">
    <text evidence="3">Belongs to the RimP family.</text>
</comment>
<keyword evidence="2 3" id="KW-0690">Ribosome biogenesis</keyword>
<dbReference type="InterPro" id="IPR028989">
    <property type="entry name" value="RimP_N"/>
</dbReference>
<dbReference type="SUPFAM" id="SSF75420">
    <property type="entry name" value="YhbC-like, N-terminal domain"/>
    <property type="match status" value="1"/>
</dbReference>
<feature type="domain" description="Ribosome maturation factor RimP C-terminal" evidence="5">
    <location>
        <begin position="85"/>
        <end position="144"/>
    </location>
</feature>
<reference evidence="6 7" key="1">
    <citation type="submission" date="2023-01" db="EMBL/GenBank/DDBJ databases">
        <authorList>
            <person name="Lee S.H."/>
            <person name="Jung H.S."/>
            <person name="Yun J.U."/>
        </authorList>
    </citation>
    <scope>NUCLEOTIDE SEQUENCE [LARGE SCALE GENOMIC DNA]</scope>
    <source>
        <strain evidence="6 7">CBA3646</strain>
    </source>
</reference>
<feature type="domain" description="Ribosome maturation factor RimP N-terminal" evidence="4">
    <location>
        <begin position="10"/>
        <end position="82"/>
    </location>
</feature>
<dbReference type="SUPFAM" id="SSF74942">
    <property type="entry name" value="YhbC-like, C-terminal domain"/>
    <property type="match status" value="1"/>
</dbReference>
<dbReference type="Gene3D" id="2.30.30.180">
    <property type="entry name" value="Ribosome maturation factor RimP, C-terminal domain"/>
    <property type="match status" value="1"/>
</dbReference>
<name>A0ABY7QV59_9FIRM</name>
<proteinExistence type="inferred from homology"/>
<gene>
    <name evidence="3" type="primary">rimP</name>
    <name evidence="6" type="ORF">O6R05_03755</name>
</gene>
<evidence type="ECO:0000313" key="6">
    <source>
        <dbReference type="EMBL" id="WBW50675.1"/>
    </source>
</evidence>
<comment type="function">
    <text evidence="3">Required for maturation of 30S ribosomal subunits.</text>
</comment>
<dbReference type="Pfam" id="PF17384">
    <property type="entry name" value="DUF150_C"/>
    <property type="match status" value="1"/>
</dbReference>
<evidence type="ECO:0000313" key="7">
    <source>
        <dbReference type="Proteomes" id="UP001210339"/>
    </source>
</evidence>
<dbReference type="PANTHER" id="PTHR33867">
    <property type="entry name" value="RIBOSOME MATURATION FACTOR RIMP"/>
    <property type="match status" value="1"/>
</dbReference>
<dbReference type="Proteomes" id="UP001210339">
    <property type="component" value="Chromosome"/>
</dbReference>
<evidence type="ECO:0000256" key="3">
    <source>
        <dbReference type="HAMAP-Rule" id="MF_01077"/>
    </source>
</evidence>
<sequence length="150" mass="16838">MDIIAKVKDIAEPHAANLGYELVDVTFQKGSKHDLLSIFIYKKEGISLDDCADMTHAIEDELNQADVIQGAYYLEVSSPGLDRPLKTQDDYRRNLGNEVTAKLYGPLNGNKVYEGILSDYTTNEVVLRIMDETVRIPIKSIANMVQTIKF</sequence>
<keyword evidence="1 3" id="KW-0963">Cytoplasm</keyword>
<dbReference type="InterPro" id="IPR003728">
    <property type="entry name" value="Ribosome_maturation_RimP"/>
</dbReference>